<name>A0A7S9QDJ6_9RHOB</name>
<dbReference type="PANTHER" id="PTHR37839:SF1">
    <property type="entry name" value="NA(+)-TRANSLOCATING NADH-QUINONE REDUCTASE SUBUNIT A"/>
    <property type="match status" value="1"/>
</dbReference>
<evidence type="ECO:0000256" key="6">
    <source>
        <dbReference type="ARBA" id="ARBA00023075"/>
    </source>
</evidence>
<dbReference type="GO" id="GO:0016655">
    <property type="term" value="F:oxidoreductase activity, acting on NAD(P)H, quinone or similar compound as acceptor"/>
    <property type="evidence" value="ECO:0007669"/>
    <property type="project" value="InterPro"/>
</dbReference>
<evidence type="ECO:0000259" key="8">
    <source>
        <dbReference type="Pfam" id="PF05896"/>
    </source>
</evidence>
<dbReference type="InterPro" id="IPR022615">
    <property type="entry name" value="NqrA_C_domain"/>
</dbReference>
<dbReference type="InterPro" id="IPR008703">
    <property type="entry name" value="NqrA"/>
</dbReference>
<dbReference type="PANTHER" id="PTHR37839">
    <property type="entry name" value="NA(+)-TRANSLOCATING NADH-QUINONE REDUCTASE SUBUNIT A"/>
    <property type="match status" value="1"/>
</dbReference>
<evidence type="ECO:0008006" key="13">
    <source>
        <dbReference type="Google" id="ProtNLM"/>
    </source>
</evidence>
<evidence type="ECO:0000256" key="4">
    <source>
        <dbReference type="ARBA" id="ARBA00023053"/>
    </source>
</evidence>
<dbReference type="Proteomes" id="UP000594800">
    <property type="component" value="Chromosome"/>
</dbReference>
<dbReference type="Pfam" id="PF11973">
    <property type="entry name" value="NQRA_SLBB"/>
    <property type="match status" value="1"/>
</dbReference>
<keyword evidence="3" id="KW-0520">NAD</keyword>
<gene>
    <name evidence="11" type="ORF">I0K15_04165</name>
</gene>
<dbReference type="RefSeq" id="WP_196104165.1">
    <property type="nucleotide sequence ID" value="NZ_CP064942.1"/>
</dbReference>
<reference evidence="11 12" key="1">
    <citation type="submission" date="2020-11" db="EMBL/GenBank/DDBJ databases">
        <title>Description of Pontivivens ytuae sp. nov. isolated from deep sea sediment of Mariana Trench.</title>
        <authorList>
            <person name="Wang Z."/>
            <person name="Sun Q.-L."/>
            <person name="Xu X.-D."/>
            <person name="Tang Y.-Z."/>
            <person name="Zhang J."/>
        </authorList>
    </citation>
    <scope>NUCLEOTIDE SEQUENCE [LARGE SCALE GENOMIC DNA]</scope>
    <source>
        <strain evidence="11 12">MT2928</strain>
    </source>
</reference>
<dbReference type="AlphaFoldDB" id="A0A7S9QDJ6"/>
<evidence type="ECO:0000256" key="5">
    <source>
        <dbReference type="ARBA" id="ARBA00023065"/>
    </source>
</evidence>
<evidence type="ECO:0000256" key="3">
    <source>
        <dbReference type="ARBA" id="ARBA00023027"/>
    </source>
</evidence>
<proteinExistence type="predicted"/>
<keyword evidence="6" id="KW-0830">Ubiquinone</keyword>
<organism evidence="11 12">
    <name type="scientific">Pontivivens ytuae</name>
    <dbReference type="NCBI Taxonomy" id="2789856"/>
    <lineage>
        <taxon>Bacteria</taxon>
        <taxon>Pseudomonadati</taxon>
        <taxon>Pseudomonadota</taxon>
        <taxon>Alphaproteobacteria</taxon>
        <taxon>Rhodobacterales</taxon>
        <taxon>Paracoccaceae</taxon>
        <taxon>Pontivivens</taxon>
    </lineage>
</organism>
<evidence type="ECO:0000256" key="1">
    <source>
        <dbReference type="ARBA" id="ARBA00022448"/>
    </source>
</evidence>
<accession>A0A7S9QDJ6</accession>
<dbReference type="GO" id="GO:0006814">
    <property type="term" value="P:sodium ion transport"/>
    <property type="evidence" value="ECO:0007669"/>
    <property type="project" value="UniProtKB-KW"/>
</dbReference>
<keyword evidence="4" id="KW-0915">Sodium</keyword>
<dbReference type="Pfam" id="PF24836">
    <property type="entry name" value="NQRA_2nd"/>
    <property type="match status" value="1"/>
</dbReference>
<keyword evidence="5" id="KW-0406">Ion transport</keyword>
<evidence type="ECO:0000259" key="10">
    <source>
        <dbReference type="Pfam" id="PF24836"/>
    </source>
</evidence>
<evidence type="ECO:0000259" key="9">
    <source>
        <dbReference type="Pfam" id="PF11973"/>
    </source>
</evidence>
<keyword evidence="7" id="KW-0739">Sodium transport</keyword>
<keyword evidence="12" id="KW-1185">Reference proteome</keyword>
<feature type="domain" description="NqrA second alpha/beta" evidence="10">
    <location>
        <begin position="105"/>
        <end position="246"/>
    </location>
</feature>
<dbReference type="EMBL" id="CP064942">
    <property type="protein sequence ID" value="QPH54965.1"/>
    <property type="molecule type" value="Genomic_DNA"/>
</dbReference>
<dbReference type="KEGG" id="poz:I0K15_04165"/>
<feature type="domain" description="Na(+)-translocating NADH-quinone reductase subunit A C-terminal" evidence="9">
    <location>
        <begin position="252"/>
        <end position="298"/>
    </location>
</feature>
<evidence type="ECO:0000313" key="11">
    <source>
        <dbReference type="EMBL" id="QPH54965.1"/>
    </source>
</evidence>
<evidence type="ECO:0000256" key="7">
    <source>
        <dbReference type="ARBA" id="ARBA00023201"/>
    </source>
</evidence>
<dbReference type="InterPro" id="IPR056147">
    <property type="entry name" value="NQRA_N"/>
</dbReference>
<dbReference type="Pfam" id="PF05896">
    <property type="entry name" value="NQRA_N"/>
    <property type="match status" value="1"/>
</dbReference>
<evidence type="ECO:0000313" key="12">
    <source>
        <dbReference type="Proteomes" id="UP000594800"/>
    </source>
</evidence>
<keyword evidence="2" id="KW-1278">Translocase</keyword>
<sequence>MAAEKSRLQPGAGISKLRPSRAALLGSDHLGIRPRFEVEVGDRVAAGHVLFRDRKHEEIAFVAPLGGRVAAIELGPRRTLSSLVVESDGLEPPREHPAQVEASTDDAARRALLGSGLWPAFRTRPFGYVPAPQDQPAAIVVNAVRVSGEAPDPRTVIARRSEQFVEGMQRLTQLTRRLVYLCREAGDAVLPAPDERIEERVFTGTAAAGLSGTQINRLHRAGAERVVWSVGYQDVIAIGHFFRTGTPLGTRIVSVAGPLASASALIETCIGANLHEVAAGVLSHGRACRLLSGGGQSGSESAYLSRFDDQITVAAPDRAVGRWRPRGYPAITPTANLDRALALDIHAVPLMRALSIGDVETAERLGCLELVEEDVVALNGLCTSGADYPRLLREVLDQLAREAA</sequence>
<protein>
    <recommendedName>
        <fullName evidence="13">Na(+)-translocating NADH-quinone reductase subunit A</fullName>
    </recommendedName>
</protein>
<evidence type="ECO:0000256" key="2">
    <source>
        <dbReference type="ARBA" id="ARBA00022967"/>
    </source>
</evidence>
<feature type="domain" description="NqrA N-terminal barrel-sandwich hybrid" evidence="8">
    <location>
        <begin position="19"/>
        <end position="87"/>
    </location>
</feature>
<keyword evidence="1" id="KW-0813">Transport</keyword>
<dbReference type="InterPro" id="IPR056148">
    <property type="entry name" value="NQRA_2nd"/>
</dbReference>